<dbReference type="AlphaFoldDB" id="A0A392T7X6"/>
<name>A0A392T7X6_9FABA</name>
<proteinExistence type="predicted"/>
<protein>
    <submittedName>
        <fullName evidence="2">Uncharacterized protein</fullName>
    </submittedName>
</protein>
<feature type="non-terminal residue" evidence="2">
    <location>
        <position position="1"/>
    </location>
</feature>
<feature type="region of interest" description="Disordered" evidence="1">
    <location>
        <begin position="39"/>
        <end position="62"/>
    </location>
</feature>
<accession>A0A392T7X6</accession>
<sequence>SETVILDEPRSVETIGQSSLNVVVADDTVVESVHVSPSKVVGSDNLSSPTKVVVEPPQRNLT</sequence>
<dbReference type="Proteomes" id="UP000265520">
    <property type="component" value="Unassembled WGS sequence"/>
</dbReference>
<reference evidence="2 3" key="1">
    <citation type="journal article" date="2018" name="Front. Plant Sci.">
        <title>Red Clover (Trifolium pratense) and Zigzag Clover (T. medium) - A Picture of Genomic Similarities and Differences.</title>
        <authorList>
            <person name="Dluhosova J."/>
            <person name="Istvanek J."/>
            <person name="Nedelnik J."/>
            <person name="Repkova J."/>
        </authorList>
    </citation>
    <scope>NUCLEOTIDE SEQUENCE [LARGE SCALE GENOMIC DNA]</scope>
    <source>
        <strain evidence="3">cv. 10/8</strain>
        <tissue evidence="2">Leaf</tissue>
    </source>
</reference>
<comment type="caution">
    <text evidence="2">The sequence shown here is derived from an EMBL/GenBank/DDBJ whole genome shotgun (WGS) entry which is preliminary data.</text>
</comment>
<evidence type="ECO:0000313" key="3">
    <source>
        <dbReference type="Proteomes" id="UP000265520"/>
    </source>
</evidence>
<dbReference type="EMBL" id="LXQA010511724">
    <property type="protein sequence ID" value="MCI56405.1"/>
    <property type="molecule type" value="Genomic_DNA"/>
</dbReference>
<keyword evidence="3" id="KW-1185">Reference proteome</keyword>
<evidence type="ECO:0000256" key="1">
    <source>
        <dbReference type="SAM" id="MobiDB-lite"/>
    </source>
</evidence>
<evidence type="ECO:0000313" key="2">
    <source>
        <dbReference type="EMBL" id="MCI56405.1"/>
    </source>
</evidence>
<organism evidence="2 3">
    <name type="scientific">Trifolium medium</name>
    <dbReference type="NCBI Taxonomy" id="97028"/>
    <lineage>
        <taxon>Eukaryota</taxon>
        <taxon>Viridiplantae</taxon>
        <taxon>Streptophyta</taxon>
        <taxon>Embryophyta</taxon>
        <taxon>Tracheophyta</taxon>
        <taxon>Spermatophyta</taxon>
        <taxon>Magnoliopsida</taxon>
        <taxon>eudicotyledons</taxon>
        <taxon>Gunneridae</taxon>
        <taxon>Pentapetalae</taxon>
        <taxon>rosids</taxon>
        <taxon>fabids</taxon>
        <taxon>Fabales</taxon>
        <taxon>Fabaceae</taxon>
        <taxon>Papilionoideae</taxon>
        <taxon>50 kb inversion clade</taxon>
        <taxon>NPAAA clade</taxon>
        <taxon>Hologalegina</taxon>
        <taxon>IRL clade</taxon>
        <taxon>Trifolieae</taxon>
        <taxon>Trifolium</taxon>
    </lineage>
</organism>